<evidence type="ECO:0000256" key="2">
    <source>
        <dbReference type="ARBA" id="ARBA00022803"/>
    </source>
</evidence>
<reference evidence="3" key="1">
    <citation type="submission" date="2013-08" db="EMBL/GenBank/DDBJ databases">
        <authorList>
            <person name="Mendez C."/>
            <person name="Richter M."/>
            <person name="Ferrer M."/>
            <person name="Sanchez J."/>
        </authorList>
    </citation>
    <scope>NUCLEOTIDE SEQUENCE</scope>
</reference>
<gene>
    <name evidence="3" type="ORF">B1B_10716</name>
</gene>
<dbReference type="GO" id="GO:0035269">
    <property type="term" value="P:protein O-linked glycosylation via mannose"/>
    <property type="evidence" value="ECO:0007669"/>
    <property type="project" value="TreeGrafter"/>
</dbReference>
<dbReference type="PANTHER" id="PTHR44227">
    <property type="match status" value="1"/>
</dbReference>
<keyword evidence="2" id="KW-0802">TPR repeat</keyword>
<dbReference type="GO" id="GO:0030968">
    <property type="term" value="P:endoplasmic reticulum unfolded protein response"/>
    <property type="evidence" value="ECO:0007669"/>
    <property type="project" value="TreeGrafter"/>
</dbReference>
<dbReference type="PROSITE" id="PS51257">
    <property type="entry name" value="PROKAR_LIPOPROTEIN"/>
    <property type="match status" value="1"/>
</dbReference>
<name>T1A697_9ZZZZ</name>
<dbReference type="GO" id="GO:0000030">
    <property type="term" value="F:mannosyltransferase activity"/>
    <property type="evidence" value="ECO:0007669"/>
    <property type="project" value="TreeGrafter"/>
</dbReference>
<dbReference type="InterPro" id="IPR013360">
    <property type="entry name" value="Pilus_4_PilW"/>
</dbReference>
<dbReference type="AlphaFoldDB" id="T1A697"/>
<protein>
    <submittedName>
        <fullName evidence="3">Pilus biogenesis/stability type IV, PilW</fullName>
    </submittedName>
</protein>
<dbReference type="InterPro" id="IPR052346">
    <property type="entry name" value="O-mannosyl-transferase_TMTC"/>
</dbReference>
<proteinExistence type="predicted"/>
<comment type="caution">
    <text evidence="3">The sequence shown here is derived from an EMBL/GenBank/DDBJ whole genome shotgun (WGS) entry which is preliminary data.</text>
</comment>
<dbReference type="InterPro" id="IPR019734">
    <property type="entry name" value="TPR_rpt"/>
</dbReference>
<dbReference type="SUPFAM" id="SSF48452">
    <property type="entry name" value="TPR-like"/>
    <property type="match status" value="1"/>
</dbReference>
<dbReference type="PROSITE" id="PS50005">
    <property type="entry name" value="TPR"/>
    <property type="match status" value="3"/>
</dbReference>
<sequence>MRRVLAIGLCTVLLSGCVTESSQPKPVTNLEAAARDNVTMGMIYLQRHERTLALHSFERALRLNPDSVKAHNALAFLYVELGELARARRYYRQSLHLRPKDPETLNAYGVLLCRTGQVHRAIRELMKAAQTASYITPEVAYTNAGVCALRIRNQTTAIRYFSRAIALNDNYAPALWQLANLDMQNHAFHRARALLARLADLPPKPAAPVLWLLIRSEWAVKDSAAAERYGAILLEDYPGSPEALAFLHHHATP</sequence>
<accession>T1A697</accession>
<dbReference type="GO" id="GO:0005783">
    <property type="term" value="C:endoplasmic reticulum"/>
    <property type="evidence" value="ECO:0007669"/>
    <property type="project" value="TreeGrafter"/>
</dbReference>
<keyword evidence="1" id="KW-0677">Repeat</keyword>
<reference evidence="3" key="2">
    <citation type="journal article" date="2014" name="ISME J.">
        <title>Microbial stratification in low pH oxic and suboxic macroscopic growths along an acid mine drainage.</title>
        <authorList>
            <person name="Mendez-Garcia C."/>
            <person name="Mesa V."/>
            <person name="Sprenger R.R."/>
            <person name="Richter M."/>
            <person name="Diez M.S."/>
            <person name="Solano J."/>
            <person name="Bargiela R."/>
            <person name="Golyshina O.V."/>
            <person name="Manteca A."/>
            <person name="Ramos J.L."/>
            <person name="Gallego J.R."/>
            <person name="Llorente I."/>
            <person name="Martins Dos Santos V.A."/>
            <person name="Jensen O.N."/>
            <person name="Pelaez A.I."/>
            <person name="Sanchez J."/>
            <person name="Ferrer M."/>
        </authorList>
    </citation>
    <scope>NUCLEOTIDE SEQUENCE</scope>
</reference>
<dbReference type="PANTHER" id="PTHR44227:SF3">
    <property type="entry name" value="PROTEIN O-MANNOSYL-TRANSFERASE TMTC4"/>
    <property type="match status" value="1"/>
</dbReference>
<dbReference type="NCBIfam" id="TIGR02521">
    <property type="entry name" value="type_IV_pilW"/>
    <property type="match status" value="1"/>
</dbReference>
<dbReference type="Pfam" id="PF13432">
    <property type="entry name" value="TPR_16"/>
    <property type="match status" value="1"/>
</dbReference>
<dbReference type="Gene3D" id="1.25.40.10">
    <property type="entry name" value="Tetratricopeptide repeat domain"/>
    <property type="match status" value="1"/>
</dbReference>
<organism evidence="3">
    <name type="scientific">mine drainage metagenome</name>
    <dbReference type="NCBI Taxonomy" id="410659"/>
    <lineage>
        <taxon>unclassified sequences</taxon>
        <taxon>metagenomes</taxon>
        <taxon>ecological metagenomes</taxon>
    </lineage>
</organism>
<evidence type="ECO:0000256" key="1">
    <source>
        <dbReference type="ARBA" id="ARBA00022737"/>
    </source>
</evidence>
<dbReference type="EMBL" id="AUZY01006963">
    <property type="protein sequence ID" value="EQD52482.1"/>
    <property type="molecule type" value="Genomic_DNA"/>
</dbReference>
<evidence type="ECO:0000313" key="3">
    <source>
        <dbReference type="EMBL" id="EQD52482.1"/>
    </source>
</evidence>
<dbReference type="InterPro" id="IPR011990">
    <property type="entry name" value="TPR-like_helical_dom_sf"/>
</dbReference>
<dbReference type="SMART" id="SM00028">
    <property type="entry name" value="TPR"/>
    <property type="match status" value="3"/>
</dbReference>